<evidence type="ECO:0000313" key="7">
    <source>
        <dbReference type="Proteomes" id="UP000215059"/>
    </source>
</evidence>
<feature type="region of interest" description="Disordered" evidence="4">
    <location>
        <begin position="261"/>
        <end position="287"/>
    </location>
</feature>
<organism evidence="6 7">
    <name type="scientific">Fictibacillus aquaticus</name>
    <dbReference type="NCBI Taxonomy" id="2021314"/>
    <lineage>
        <taxon>Bacteria</taxon>
        <taxon>Bacillati</taxon>
        <taxon>Bacillota</taxon>
        <taxon>Bacilli</taxon>
        <taxon>Bacillales</taxon>
        <taxon>Fictibacillaceae</taxon>
        <taxon>Fictibacillus</taxon>
    </lineage>
</organism>
<gene>
    <name evidence="6" type="ORF">CGZ90_06155</name>
</gene>
<keyword evidence="5" id="KW-0732">Signal</keyword>
<comment type="caution">
    <text evidence="6">The sequence shown here is derived from an EMBL/GenBank/DDBJ whole genome shotgun (WGS) entry which is preliminary data.</text>
</comment>
<sequence>MFKTKKSMYVAAGILSLGLIGAVPALAATNDAAPKQEAKEIKGHFKKKHHRGGHGFGMKMDRAIIEAKAKELGIKTSGKDTAELAQEIWETELKKLAKENNITIDGKSFREVSREIAEAELKKEAKKLGVSTANKDVRQLAEDVMTAKIKKEAKDLNISTDGKDIREVAQQVRKAKITKKAKELGIATANKDTHELAKEVREKQILKAADKLGVSTKNKTLEEIVRELVTKHPDELKKLNLFQGKKDGFFFKMKGFHKHGAPGMAPGGEEGPDAPMSSEMAPADTGL</sequence>
<feature type="chain" id="PRO_5013371282" evidence="5">
    <location>
        <begin position="28"/>
        <end position="287"/>
    </location>
</feature>
<feature type="region of interest" description="Disordered" evidence="4">
    <location>
        <begin position="37"/>
        <end position="57"/>
    </location>
</feature>
<feature type="signal peptide" evidence="5">
    <location>
        <begin position="1"/>
        <end position="27"/>
    </location>
</feature>
<evidence type="ECO:0000256" key="3">
    <source>
        <dbReference type="ARBA" id="ARBA00023002"/>
    </source>
</evidence>
<feature type="compositionally biased region" description="Basic residues" evidence="4">
    <location>
        <begin position="44"/>
        <end position="53"/>
    </location>
</feature>
<evidence type="ECO:0000256" key="5">
    <source>
        <dbReference type="SAM" id="SignalP"/>
    </source>
</evidence>
<keyword evidence="1" id="KW-0408">Iron</keyword>
<keyword evidence="1" id="KW-0004">4Fe-4S</keyword>
<reference evidence="6 7" key="1">
    <citation type="submission" date="2017-07" db="EMBL/GenBank/DDBJ databases">
        <title>Fictibacillus sp. nov. GDSW-R2A3 Genome sequencing and assembly.</title>
        <authorList>
            <person name="Mayilraj S."/>
        </authorList>
    </citation>
    <scope>NUCLEOTIDE SEQUENCE [LARGE SCALE GENOMIC DNA]</scope>
    <source>
        <strain evidence="6 7">GDSW-R2A3</strain>
    </source>
</reference>
<proteinExistence type="predicted"/>
<keyword evidence="2" id="KW-0533">Nickel</keyword>
<dbReference type="InterPro" id="IPR016101">
    <property type="entry name" value="CO_DH_a-bundle"/>
</dbReference>
<accession>A0A235FDJ0</accession>
<keyword evidence="3" id="KW-0560">Oxidoreductase</keyword>
<evidence type="ECO:0000256" key="1">
    <source>
        <dbReference type="ARBA" id="ARBA00022485"/>
    </source>
</evidence>
<keyword evidence="7" id="KW-1185">Reference proteome</keyword>
<dbReference type="GO" id="GO:0016151">
    <property type="term" value="F:nickel cation binding"/>
    <property type="evidence" value="ECO:0007669"/>
    <property type="project" value="InterPro"/>
</dbReference>
<dbReference type="Proteomes" id="UP000215059">
    <property type="component" value="Unassembled WGS sequence"/>
</dbReference>
<evidence type="ECO:0000256" key="2">
    <source>
        <dbReference type="ARBA" id="ARBA00022596"/>
    </source>
</evidence>
<keyword evidence="1" id="KW-0411">Iron-sulfur</keyword>
<dbReference type="OrthoDB" id="2888727at2"/>
<name>A0A235FDJ0_9BACL</name>
<dbReference type="RefSeq" id="WP_094251431.1">
    <property type="nucleotide sequence ID" value="NZ_JBHLXL010000001.1"/>
</dbReference>
<protein>
    <submittedName>
        <fullName evidence="6">Uncharacterized protein</fullName>
    </submittedName>
</protein>
<dbReference type="GO" id="GO:0051539">
    <property type="term" value="F:4 iron, 4 sulfur cluster binding"/>
    <property type="evidence" value="ECO:0007669"/>
    <property type="project" value="UniProtKB-KW"/>
</dbReference>
<dbReference type="GO" id="GO:0006091">
    <property type="term" value="P:generation of precursor metabolites and energy"/>
    <property type="evidence" value="ECO:0007669"/>
    <property type="project" value="InterPro"/>
</dbReference>
<dbReference type="GO" id="GO:0043885">
    <property type="term" value="F:anaerobic carbon-monoxide dehydrogenase activity"/>
    <property type="evidence" value="ECO:0007669"/>
    <property type="project" value="InterPro"/>
</dbReference>
<evidence type="ECO:0000313" key="6">
    <source>
        <dbReference type="EMBL" id="OYD59470.1"/>
    </source>
</evidence>
<dbReference type="Gene3D" id="1.20.1270.30">
    <property type="match status" value="1"/>
</dbReference>
<dbReference type="AlphaFoldDB" id="A0A235FDJ0"/>
<evidence type="ECO:0000256" key="4">
    <source>
        <dbReference type="SAM" id="MobiDB-lite"/>
    </source>
</evidence>
<dbReference type="EMBL" id="NOII01000001">
    <property type="protein sequence ID" value="OYD59470.1"/>
    <property type="molecule type" value="Genomic_DNA"/>
</dbReference>
<keyword evidence="1" id="KW-0479">Metal-binding</keyword>